<evidence type="ECO:0000313" key="1">
    <source>
        <dbReference type="EMBL" id="GFD61363.1"/>
    </source>
</evidence>
<sequence length="78" mass="8576">LHYHFAKLYLYSHVFRGIGEPGFMSADIALDIDELGHAALLSATAIIRAVTNDAEIQGYLNGLPTYFDVMIAFAVVFV</sequence>
<dbReference type="EMBL" id="BKCJ011890244">
    <property type="protein sequence ID" value="GFD61363.1"/>
    <property type="molecule type" value="Genomic_DNA"/>
</dbReference>
<accession>A0A699XPZ5</accession>
<name>A0A699XPZ5_TANCI</name>
<comment type="caution">
    <text evidence="1">The sequence shown here is derived from an EMBL/GenBank/DDBJ whole genome shotgun (WGS) entry which is preliminary data.</text>
</comment>
<protein>
    <submittedName>
        <fullName evidence="1">Uncharacterized protein</fullName>
    </submittedName>
</protein>
<feature type="non-terminal residue" evidence="1">
    <location>
        <position position="1"/>
    </location>
</feature>
<dbReference type="AlphaFoldDB" id="A0A699XPZ5"/>
<gene>
    <name evidence="1" type="ORF">Tci_933332</name>
</gene>
<organism evidence="1">
    <name type="scientific">Tanacetum cinerariifolium</name>
    <name type="common">Dalmatian daisy</name>
    <name type="synonym">Chrysanthemum cinerariifolium</name>
    <dbReference type="NCBI Taxonomy" id="118510"/>
    <lineage>
        <taxon>Eukaryota</taxon>
        <taxon>Viridiplantae</taxon>
        <taxon>Streptophyta</taxon>
        <taxon>Embryophyta</taxon>
        <taxon>Tracheophyta</taxon>
        <taxon>Spermatophyta</taxon>
        <taxon>Magnoliopsida</taxon>
        <taxon>eudicotyledons</taxon>
        <taxon>Gunneridae</taxon>
        <taxon>Pentapetalae</taxon>
        <taxon>asterids</taxon>
        <taxon>campanulids</taxon>
        <taxon>Asterales</taxon>
        <taxon>Asteraceae</taxon>
        <taxon>Asteroideae</taxon>
        <taxon>Anthemideae</taxon>
        <taxon>Anthemidinae</taxon>
        <taxon>Tanacetum</taxon>
    </lineage>
</organism>
<proteinExistence type="predicted"/>
<feature type="non-terminal residue" evidence="1">
    <location>
        <position position="78"/>
    </location>
</feature>
<reference evidence="1" key="1">
    <citation type="journal article" date="2019" name="Sci. Rep.">
        <title>Draft genome of Tanacetum cinerariifolium, the natural source of mosquito coil.</title>
        <authorList>
            <person name="Yamashiro T."/>
            <person name="Shiraishi A."/>
            <person name="Satake H."/>
            <person name="Nakayama K."/>
        </authorList>
    </citation>
    <scope>NUCLEOTIDE SEQUENCE</scope>
</reference>